<dbReference type="GO" id="GO:0003677">
    <property type="term" value="F:DNA binding"/>
    <property type="evidence" value="ECO:0007669"/>
    <property type="project" value="InterPro"/>
</dbReference>
<dbReference type="InterPro" id="IPR001387">
    <property type="entry name" value="Cro/C1-type_HTH"/>
</dbReference>
<dbReference type="SMART" id="SM00471">
    <property type="entry name" value="HDc"/>
    <property type="match status" value="1"/>
</dbReference>
<reference evidence="4" key="1">
    <citation type="submission" date="2017-01" db="EMBL/GenBank/DDBJ databases">
        <authorList>
            <person name="Varghese N."/>
            <person name="Submissions S."/>
        </authorList>
    </citation>
    <scope>NUCLEOTIDE SEQUENCE [LARGE SCALE GENOMIC DNA]</scope>
    <source>
        <strain evidence="4">ATCC 700103</strain>
    </source>
</reference>
<dbReference type="Gene3D" id="1.10.3210.10">
    <property type="entry name" value="Hypothetical protein af1432"/>
    <property type="match status" value="1"/>
</dbReference>
<dbReference type="CDD" id="cd00093">
    <property type="entry name" value="HTH_XRE"/>
    <property type="match status" value="1"/>
</dbReference>
<dbReference type="InterPro" id="IPR010982">
    <property type="entry name" value="Lambda_DNA-bd_dom_sf"/>
</dbReference>
<evidence type="ECO:0000313" key="3">
    <source>
        <dbReference type="EMBL" id="SIQ54130.1"/>
    </source>
</evidence>
<dbReference type="OrthoDB" id="1766270at2"/>
<dbReference type="PANTHER" id="PTHR43155:SF2">
    <property type="entry name" value="CYCLIC DI-GMP PHOSPHODIESTERASE PA4108"/>
    <property type="match status" value="1"/>
</dbReference>
<dbReference type="CDD" id="cd00077">
    <property type="entry name" value="HDc"/>
    <property type="match status" value="1"/>
</dbReference>
<accession>A0A1N6TL52</accession>
<sequence>MNDFKDRLRTLRKEMNLTQDKLATKLNYSRSTIAQYERGVRTPSNNFLIEVANFFEVSMDYLMGLTHLDFAKSNNNLSESLIQALSKIHSKKFYYKKNFSQNVAALASEIGKFLSFSAQNLELLNTAALLHDIGEIYLPLEIINKNEKLTAVEFKLIENHPRLSYELISDVKFNSKIKEIILQHHERPDGSGYPAGLKEKEILKEAKIIAAADSITAMLSERPYRKAFSQKEALRILVENKERRYDPEIVEVCVELFKN</sequence>
<dbReference type="PROSITE" id="PS50943">
    <property type="entry name" value="HTH_CROC1"/>
    <property type="match status" value="1"/>
</dbReference>
<dbReference type="PANTHER" id="PTHR43155">
    <property type="entry name" value="CYCLIC DI-GMP PHOSPHODIESTERASE PA4108-RELATED"/>
    <property type="match status" value="1"/>
</dbReference>
<dbReference type="PROSITE" id="PS51832">
    <property type="entry name" value="HD_GYP"/>
    <property type="match status" value="1"/>
</dbReference>
<evidence type="ECO:0000259" key="1">
    <source>
        <dbReference type="PROSITE" id="PS50943"/>
    </source>
</evidence>
<organism evidence="3 4">
    <name type="scientific">Halanaerobium kushneri</name>
    <dbReference type="NCBI Taxonomy" id="56779"/>
    <lineage>
        <taxon>Bacteria</taxon>
        <taxon>Bacillati</taxon>
        <taxon>Bacillota</taxon>
        <taxon>Clostridia</taxon>
        <taxon>Halanaerobiales</taxon>
        <taxon>Halanaerobiaceae</taxon>
        <taxon>Halanaerobium</taxon>
    </lineage>
</organism>
<dbReference type="NCBIfam" id="TIGR00277">
    <property type="entry name" value="HDIG"/>
    <property type="match status" value="1"/>
</dbReference>
<evidence type="ECO:0000259" key="2">
    <source>
        <dbReference type="PROSITE" id="PS51832"/>
    </source>
</evidence>
<evidence type="ECO:0000313" key="4">
    <source>
        <dbReference type="Proteomes" id="UP000185669"/>
    </source>
</evidence>
<feature type="domain" description="HTH cro/C1-type" evidence="1">
    <location>
        <begin position="8"/>
        <end position="62"/>
    </location>
</feature>
<feature type="domain" description="HD-GYP" evidence="2">
    <location>
        <begin position="70"/>
        <end position="259"/>
    </location>
</feature>
<name>A0A1N6TL52_9FIRM</name>
<dbReference type="InterPro" id="IPR006675">
    <property type="entry name" value="HDIG_dom"/>
</dbReference>
<dbReference type="Proteomes" id="UP000185669">
    <property type="component" value="Unassembled WGS sequence"/>
</dbReference>
<dbReference type="STRING" id="56779.SAMN05421834_105108"/>
<gene>
    <name evidence="3" type="ORF">SAMN05421834_105108</name>
</gene>
<dbReference type="SUPFAM" id="SSF109604">
    <property type="entry name" value="HD-domain/PDEase-like"/>
    <property type="match status" value="1"/>
</dbReference>
<dbReference type="SMART" id="SM00530">
    <property type="entry name" value="HTH_XRE"/>
    <property type="match status" value="1"/>
</dbReference>
<dbReference type="Gene3D" id="1.10.260.40">
    <property type="entry name" value="lambda repressor-like DNA-binding domains"/>
    <property type="match status" value="1"/>
</dbReference>
<dbReference type="Pfam" id="PF13487">
    <property type="entry name" value="HD_5"/>
    <property type="match status" value="1"/>
</dbReference>
<proteinExistence type="predicted"/>
<dbReference type="RefSeq" id="WP_076544296.1">
    <property type="nucleotide sequence ID" value="NZ_FTNC01000005.1"/>
</dbReference>
<keyword evidence="4" id="KW-1185">Reference proteome</keyword>
<dbReference type="SUPFAM" id="SSF47413">
    <property type="entry name" value="lambda repressor-like DNA-binding domains"/>
    <property type="match status" value="1"/>
</dbReference>
<dbReference type="InterPro" id="IPR003607">
    <property type="entry name" value="HD/PDEase_dom"/>
</dbReference>
<dbReference type="AlphaFoldDB" id="A0A1N6TL52"/>
<protein>
    <submittedName>
        <fullName evidence="3">HDIG domain-containing protein</fullName>
    </submittedName>
</protein>
<dbReference type="InterPro" id="IPR037522">
    <property type="entry name" value="HD_GYP_dom"/>
</dbReference>
<dbReference type="EMBL" id="FTNC01000005">
    <property type="protein sequence ID" value="SIQ54130.1"/>
    <property type="molecule type" value="Genomic_DNA"/>
</dbReference>
<dbReference type="Pfam" id="PF01381">
    <property type="entry name" value="HTH_3"/>
    <property type="match status" value="1"/>
</dbReference>